<dbReference type="InterPro" id="IPR036259">
    <property type="entry name" value="MFS_trans_sf"/>
</dbReference>
<sequence length="475" mass="53435">MIMNIPTYTNAAGEAKFDNCLIYTNVSINNNTKGCETYEYDHTWYEKTVPSENNWVCDKELYVANIFASSKIGELFGSIIFGWFGDTYGRRPSYIISLLLIIVGRMISLLSGSSFIIFVIGCVISAFPSWAALQSVGVISMELSSPARRTMTATFRFAGWSVGMAIMSLLFWWLRDWKTFFIITTATQLPFLLFSWKMIESPRWLWIQGKTEKCVKYLKLIAKQNGKDLSIETEKEISNIKPIKNNDSLGTLALFSGWTIAKNTTLQLIIWICISMSYSAIIMSSGEKADGNPFLELVWQSLAEIPGYFLAAYLADRIGRRYTGATSFAIIATSWTFLAIRESSSNQILRHSWMGSGIVIINRLTTTMSYSIINIFNMELYPTCIRQSGMSLGNLFSSAGSALAPYVLYLGRRIDSRLTGVTLTCICFVGVICNMLLPETLNKKLPETIQDAQVFGKKIRKYIPVSLKHPAENNF</sequence>
<dbReference type="PANTHER" id="PTHR24064">
    <property type="entry name" value="SOLUTE CARRIER FAMILY 22 MEMBER"/>
    <property type="match status" value="1"/>
</dbReference>
<feature type="transmembrane region" description="Helical" evidence="5">
    <location>
        <begin position="116"/>
        <end position="141"/>
    </location>
</feature>
<accession>A0ABN8J467</accession>
<dbReference type="InterPro" id="IPR005829">
    <property type="entry name" value="Sugar_transporter_CS"/>
</dbReference>
<dbReference type="PROSITE" id="PS00216">
    <property type="entry name" value="SUGAR_TRANSPORT_1"/>
    <property type="match status" value="1"/>
</dbReference>
<dbReference type="SUPFAM" id="SSF103473">
    <property type="entry name" value="MFS general substrate transporter"/>
    <property type="match status" value="1"/>
</dbReference>
<feature type="transmembrane region" description="Helical" evidence="5">
    <location>
        <begin position="268"/>
        <end position="285"/>
    </location>
</feature>
<dbReference type="PROSITE" id="PS50850">
    <property type="entry name" value="MFS"/>
    <property type="match status" value="1"/>
</dbReference>
<dbReference type="Pfam" id="PF00083">
    <property type="entry name" value="Sugar_tr"/>
    <property type="match status" value="1"/>
</dbReference>
<evidence type="ECO:0000313" key="8">
    <source>
        <dbReference type="Proteomes" id="UP000837857"/>
    </source>
</evidence>
<feature type="transmembrane region" description="Helical" evidence="5">
    <location>
        <begin position="392"/>
        <end position="411"/>
    </location>
</feature>
<comment type="subcellular location">
    <subcellularLocation>
        <location evidence="1">Membrane</location>
        <topology evidence="1">Multi-pass membrane protein</topology>
    </subcellularLocation>
</comment>
<evidence type="ECO:0000256" key="2">
    <source>
        <dbReference type="ARBA" id="ARBA00022692"/>
    </source>
</evidence>
<dbReference type="Gene3D" id="1.20.1250.20">
    <property type="entry name" value="MFS general substrate transporter like domains"/>
    <property type="match status" value="1"/>
</dbReference>
<gene>
    <name evidence="7" type="ORF">IPOD504_LOCUS15757</name>
</gene>
<name>A0ABN8J467_9NEOP</name>
<dbReference type="InterPro" id="IPR020846">
    <property type="entry name" value="MFS_dom"/>
</dbReference>
<evidence type="ECO:0000256" key="3">
    <source>
        <dbReference type="ARBA" id="ARBA00022989"/>
    </source>
</evidence>
<keyword evidence="4 5" id="KW-0472">Membrane</keyword>
<feature type="non-terminal residue" evidence="7">
    <location>
        <position position="1"/>
    </location>
</feature>
<keyword evidence="3 5" id="KW-1133">Transmembrane helix</keyword>
<evidence type="ECO:0000259" key="6">
    <source>
        <dbReference type="PROSITE" id="PS50850"/>
    </source>
</evidence>
<protein>
    <recommendedName>
        <fullName evidence="6">Major facilitator superfamily (MFS) profile domain-containing protein</fullName>
    </recommendedName>
</protein>
<organism evidence="7 8">
    <name type="scientific">Iphiclides podalirius</name>
    <name type="common">scarce swallowtail</name>
    <dbReference type="NCBI Taxonomy" id="110791"/>
    <lineage>
        <taxon>Eukaryota</taxon>
        <taxon>Metazoa</taxon>
        <taxon>Ecdysozoa</taxon>
        <taxon>Arthropoda</taxon>
        <taxon>Hexapoda</taxon>
        <taxon>Insecta</taxon>
        <taxon>Pterygota</taxon>
        <taxon>Neoptera</taxon>
        <taxon>Endopterygota</taxon>
        <taxon>Lepidoptera</taxon>
        <taxon>Glossata</taxon>
        <taxon>Ditrysia</taxon>
        <taxon>Papilionoidea</taxon>
        <taxon>Papilionidae</taxon>
        <taxon>Papilioninae</taxon>
        <taxon>Iphiclides</taxon>
    </lineage>
</organism>
<feature type="transmembrane region" description="Helical" evidence="5">
    <location>
        <begin position="360"/>
        <end position="380"/>
    </location>
</feature>
<feature type="transmembrane region" description="Helical" evidence="5">
    <location>
        <begin position="93"/>
        <end position="110"/>
    </location>
</feature>
<evidence type="ECO:0000256" key="4">
    <source>
        <dbReference type="ARBA" id="ARBA00023136"/>
    </source>
</evidence>
<evidence type="ECO:0000256" key="1">
    <source>
        <dbReference type="ARBA" id="ARBA00004141"/>
    </source>
</evidence>
<feature type="domain" description="Major facilitator superfamily (MFS) profile" evidence="6">
    <location>
        <begin position="1"/>
        <end position="442"/>
    </location>
</feature>
<evidence type="ECO:0000256" key="5">
    <source>
        <dbReference type="SAM" id="Phobius"/>
    </source>
</evidence>
<keyword evidence="2 5" id="KW-0812">Transmembrane</keyword>
<proteinExistence type="predicted"/>
<feature type="transmembrane region" description="Helical" evidence="5">
    <location>
        <begin position="417"/>
        <end position="437"/>
    </location>
</feature>
<dbReference type="Proteomes" id="UP000837857">
    <property type="component" value="Chromosome 7"/>
</dbReference>
<evidence type="ECO:0000313" key="7">
    <source>
        <dbReference type="EMBL" id="CAH2073708.1"/>
    </source>
</evidence>
<dbReference type="EMBL" id="OW152819">
    <property type="protein sequence ID" value="CAH2073708.1"/>
    <property type="molecule type" value="Genomic_DNA"/>
</dbReference>
<keyword evidence="8" id="KW-1185">Reference proteome</keyword>
<dbReference type="InterPro" id="IPR005828">
    <property type="entry name" value="MFS_sugar_transport-like"/>
</dbReference>
<feature type="transmembrane region" description="Helical" evidence="5">
    <location>
        <begin position="322"/>
        <end position="340"/>
    </location>
</feature>
<reference evidence="7" key="1">
    <citation type="submission" date="2022-03" db="EMBL/GenBank/DDBJ databases">
        <authorList>
            <person name="Martin H S."/>
        </authorList>
    </citation>
    <scope>NUCLEOTIDE SEQUENCE</scope>
</reference>
<feature type="transmembrane region" description="Helical" evidence="5">
    <location>
        <begin position="153"/>
        <end position="174"/>
    </location>
</feature>